<evidence type="ECO:0000313" key="2">
    <source>
        <dbReference type="EMBL" id="KAH1063925.1"/>
    </source>
</evidence>
<name>A0A9D3ZT20_9ROSI</name>
<feature type="compositionally biased region" description="Polar residues" evidence="1">
    <location>
        <begin position="1"/>
        <end position="12"/>
    </location>
</feature>
<gene>
    <name evidence="2" type="ORF">J1N35_028912</name>
</gene>
<dbReference type="PANTHER" id="PTHR33386">
    <property type="entry name" value="OS02G0740600 PROTEIN"/>
    <property type="match status" value="1"/>
</dbReference>
<keyword evidence="3" id="KW-1185">Reference proteome</keyword>
<dbReference type="EMBL" id="JAIQCV010000009">
    <property type="protein sequence ID" value="KAH1063925.1"/>
    <property type="molecule type" value="Genomic_DNA"/>
</dbReference>
<dbReference type="PANTHER" id="PTHR33386:SF5">
    <property type="entry name" value="OS02G0740600 PROTEIN"/>
    <property type="match status" value="1"/>
</dbReference>
<reference evidence="2 3" key="1">
    <citation type="journal article" date="2021" name="Plant Biotechnol. J.">
        <title>Multi-omics assisted identification of the key and species-specific regulatory components of drought-tolerant mechanisms in Gossypium stocksii.</title>
        <authorList>
            <person name="Yu D."/>
            <person name="Ke L."/>
            <person name="Zhang D."/>
            <person name="Wu Y."/>
            <person name="Sun Y."/>
            <person name="Mei J."/>
            <person name="Sun J."/>
            <person name="Sun Y."/>
        </authorList>
    </citation>
    <scope>NUCLEOTIDE SEQUENCE [LARGE SCALE GENOMIC DNA]</scope>
    <source>
        <strain evidence="3">cv. E1</strain>
        <tissue evidence="2">Leaf</tissue>
    </source>
</reference>
<comment type="caution">
    <text evidence="2">The sequence shown here is derived from an EMBL/GenBank/DDBJ whole genome shotgun (WGS) entry which is preliminary data.</text>
</comment>
<dbReference type="AlphaFoldDB" id="A0A9D3ZT20"/>
<evidence type="ECO:0000256" key="1">
    <source>
        <dbReference type="SAM" id="MobiDB-lite"/>
    </source>
</evidence>
<accession>A0A9D3ZT20</accession>
<protein>
    <submittedName>
        <fullName evidence="2">Uncharacterized protein</fullName>
    </submittedName>
</protein>
<feature type="region of interest" description="Disordered" evidence="1">
    <location>
        <begin position="1"/>
        <end position="38"/>
    </location>
</feature>
<dbReference type="OrthoDB" id="1905524at2759"/>
<sequence length="84" mass="9172">MESHSSYGTSWADQWDNGPDPYPIEPSKTGTGGAKAKYSKKVENGLGKTKTVAITSMKKAKEGATKVFFYLGAQLQQMIRSNKI</sequence>
<organism evidence="2 3">
    <name type="scientific">Gossypium stocksii</name>
    <dbReference type="NCBI Taxonomy" id="47602"/>
    <lineage>
        <taxon>Eukaryota</taxon>
        <taxon>Viridiplantae</taxon>
        <taxon>Streptophyta</taxon>
        <taxon>Embryophyta</taxon>
        <taxon>Tracheophyta</taxon>
        <taxon>Spermatophyta</taxon>
        <taxon>Magnoliopsida</taxon>
        <taxon>eudicotyledons</taxon>
        <taxon>Gunneridae</taxon>
        <taxon>Pentapetalae</taxon>
        <taxon>rosids</taxon>
        <taxon>malvids</taxon>
        <taxon>Malvales</taxon>
        <taxon>Malvaceae</taxon>
        <taxon>Malvoideae</taxon>
        <taxon>Gossypium</taxon>
    </lineage>
</organism>
<dbReference type="Proteomes" id="UP000828251">
    <property type="component" value="Unassembled WGS sequence"/>
</dbReference>
<evidence type="ECO:0000313" key="3">
    <source>
        <dbReference type="Proteomes" id="UP000828251"/>
    </source>
</evidence>
<proteinExistence type="predicted"/>